<evidence type="ECO:0000313" key="2">
    <source>
        <dbReference type="EMBL" id="KAH1170047.1"/>
    </source>
</evidence>
<proteinExistence type="predicted"/>
<keyword evidence="3" id="KW-1185">Reference proteome</keyword>
<name>A0A9D3WXS6_9SAUR</name>
<dbReference type="EMBL" id="JAHDVG010000484">
    <property type="protein sequence ID" value="KAH1170047.1"/>
    <property type="molecule type" value="Genomic_DNA"/>
</dbReference>
<dbReference type="Proteomes" id="UP000827986">
    <property type="component" value="Unassembled WGS sequence"/>
</dbReference>
<keyword evidence="1" id="KW-0812">Transmembrane</keyword>
<gene>
    <name evidence="2" type="ORF">KIL84_001032</name>
</gene>
<reference evidence="2" key="1">
    <citation type="submission" date="2021-09" db="EMBL/GenBank/DDBJ databases">
        <title>The genome of Mauremys mutica provides insights into the evolution of semi-aquatic lifestyle.</title>
        <authorList>
            <person name="Gong S."/>
            <person name="Gao Y."/>
        </authorList>
    </citation>
    <scope>NUCLEOTIDE SEQUENCE</scope>
    <source>
        <strain evidence="2">MM-2020</strain>
        <tissue evidence="2">Muscle</tissue>
    </source>
</reference>
<sequence length="304" mass="32860">MPRAPLASDLPCVSRCLAWPCALLSFVFSPLAPLFAPCFLFLVLSPHHSLLSLQPKGSGHRLCLQSWSLAPYWHKLLQAQLYWGPLEQGGERIADATHNSGHSSVFVLGSRHGFRVMPRHHCLSPRPCAPRCHAGKAQLGGFGAVAGLYWEQSLIAGSSGHAPSQIHPQRCDVIACLTLAISSAECGLEVTSKGFQGRLENMTWCLGGSVRQLRLGRFQAFLIHKMWLIVGTTFPTCRTKLGSPHRIPCWELPTSARQELRSQRGLAVLGTSGLSSLSCYGDLVPTAGPGTLRGAPHAAALVYC</sequence>
<evidence type="ECO:0000256" key="1">
    <source>
        <dbReference type="SAM" id="Phobius"/>
    </source>
</evidence>
<comment type="caution">
    <text evidence="2">The sequence shown here is derived from an EMBL/GenBank/DDBJ whole genome shotgun (WGS) entry which is preliminary data.</text>
</comment>
<dbReference type="AlphaFoldDB" id="A0A9D3WXS6"/>
<accession>A0A9D3WXS6</accession>
<keyword evidence="1" id="KW-0472">Membrane</keyword>
<organism evidence="2 3">
    <name type="scientific">Mauremys mutica</name>
    <name type="common">yellowpond turtle</name>
    <dbReference type="NCBI Taxonomy" id="74926"/>
    <lineage>
        <taxon>Eukaryota</taxon>
        <taxon>Metazoa</taxon>
        <taxon>Chordata</taxon>
        <taxon>Craniata</taxon>
        <taxon>Vertebrata</taxon>
        <taxon>Euteleostomi</taxon>
        <taxon>Archelosauria</taxon>
        <taxon>Testudinata</taxon>
        <taxon>Testudines</taxon>
        <taxon>Cryptodira</taxon>
        <taxon>Durocryptodira</taxon>
        <taxon>Testudinoidea</taxon>
        <taxon>Geoemydidae</taxon>
        <taxon>Geoemydinae</taxon>
        <taxon>Mauremys</taxon>
    </lineage>
</organism>
<evidence type="ECO:0000313" key="3">
    <source>
        <dbReference type="Proteomes" id="UP000827986"/>
    </source>
</evidence>
<keyword evidence="1" id="KW-1133">Transmembrane helix</keyword>
<protein>
    <submittedName>
        <fullName evidence="2">Uncharacterized protein</fullName>
    </submittedName>
</protein>
<feature type="transmembrane region" description="Helical" evidence="1">
    <location>
        <begin position="17"/>
        <end position="44"/>
    </location>
</feature>